<dbReference type="InterPro" id="IPR026341">
    <property type="entry name" value="T9SS_type_B"/>
</dbReference>
<evidence type="ECO:0000256" key="1">
    <source>
        <dbReference type="SAM" id="SignalP"/>
    </source>
</evidence>
<organism evidence="3 4">
    <name type="scientific">Brumimicrobium glaciale</name>
    <dbReference type="NCBI Taxonomy" id="200475"/>
    <lineage>
        <taxon>Bacteria</taxon>
        <taxon>Pseudomonadati</taxon>
        <taxon>Bacteroidota</taxon>
        <taxon>Flavobacteriia</taxon>
        <taxon>Flavobacteriales</taxon>
        <taxon>Crocinitomicaceae</taxon>
        <taxon>Brumimicrobium</taxon>
    </lineage>
</organism>
<keyword evidence="4" id="KW-1185">Reference proteome</keyword>
<keyword evidence="1" id="KW-0732">Signal</keyword>
<dbReference type="RefSeq" id="WP_130093520.1">
    <property type="nucleotide sequence ID" value="NZ_SETE01000003.1"/>
</dbReference>
<accession>A0A4Q4KPZ0</accession>
<dbReference type="InterPro" id="IPR035986">
    <property type="entry name" value="PKD_dom_sf"/>
</dbReference>
<gene>
    <name evidence="3" type="ORF">ERX46_08950</name>
</gene>
<evidence type="ECO:0000259" key="2">
    <source>
        <dbReference type="SMART" id="SM00089"/>
    </source>
</evidence>
<dbReference type="Proteomes" id="UP000293952">
    <property type="component" value="Unassembled WGS sequence"/>
</dbReference>
<feature type="chain" id="PRO_5020948145" evidence="1">
    <location>
        <begin position="23"/>
        <end position="767"/>
    </location>
</feature>
<dbReference type="EMBL" id="SETE01000003">
    <property type="protein sequence ID" value="RYM34079.1"/>
    <property type="molecule type" value="Genomic_DNA"/>
</dbReference>
<protein>
    <submittedName>
        <fullName evidence="3">T9SS type B sorting domain-containing protein</fullName>
    </submittedName>
</protein>
<dbReference type="SMART" id="SM00089">
    <property type="entry name" value="PKD"/>
    <property type="match status" value="2"/>
</dbReference>
<dbReference type="NCBIfam" id="TIGR04131">
    <property type="entry name" value="Bac_Flav_CTERM"/>
    <property type="match status" value="1"/>
</dbReference>
<dbReference type="SUPFAM" id="SSF49299">
    <property type="entry name" value="PKD domain"/>
    <property type="match status" value="2"/>
</dbReference>
<dbReference type="CDD" id="cd00146">
    <property type="entry name" value="PKD"/>
    <property type="match status" value="1"/>
</dbReference>
<dbReference type="Gene3D" id="2.60.40.10">
    <property type="entry name" value="Immunoglobulins"/>
    <property type="match status" value="2"/>
</dbReference>
<evidence type="ECO:0000313" key="4">
    <source>
        <dbReference type="Proteomes" id="UP000293952"/>
    </source>
</evidence>
<dbReference type="AlphaFoldDB" id="A0A4Q4KPZ0"/>
<feature type="domain" description="PKD/Chitinase" evidence="2">
    <location>
        <begin position="600"/>
        <end position="673"/>
    </location>
</feature>
<evidence type="ECO:0000313" key="3">
    <source>
        <dbReference type="EMBL" id="RYM34079.1"/>
    </source>
</evidence>
<proteinExistence type="predicted"/>
<dbReference type="InterPro" id="IPR013783">
    <property type="entry name" value="Ig-like_fold"/>
</dbReference>
<reference evidence="3 4" key="1">
    <citation type="submission" date="2019-02" db="EMBL/GenBank/DDBJ databases">
        <title>Genome sequence of the sea-ice species Brumimicrobium glaciale.</title>
        <authorList>
            <person name="Bowman J.P."/>
        </authorList>
    </citation>
    <scope>NUCLEOTIDE SEQUENCE [LARGE SCALE GENOMIC DNA]</scope>
    <source>
        <strain evidence="3 4">IC156</strain>
    </source>
</reference>
<feature type="domain" description="PKD/Chitinase" evidence="2">
    <location>
        <begin position="508"/>
        <end position="590"/>
    </location>
</feature>
<sequence>MKAHFKNIFIQLGMFAIFIVHAQTQCTQFTGPDLGNDTILCPNNTLQFDLSGLTNNPSITWDNGSNSATRTVSATGIYFVEVKYLSTNLVINGDFSQGNTSFLTDYIVGTGGSWGILSNPGTYAINTSPSNVHNNFSFCGDHTTGVGSMMIVNGANIPGTSVWCQTVNVSPNTDYEFSTWVANALNDLNVAQLQFTINGVNIGIPFAASPTACTWNQFFEIWNSGTATTAEICITNLNSTGGGNDFSLDDISFSPICVFNDTIDVTYNSSPVFSLPTILNDCEGEILTLNAENPGFDYEWITNETTQTIQVDTSGTFTVTVSDDGYCDEQQDFIVTFHTPPDAGMDDSFSFCDTDLNVDLFSLLDPSISTSGAWYTELGILINGGQLDISQLLGVNNYDYVLTSTFCPSDTAVFELDIKVFKSAGNDISERFCSDGTTNLNNFLTVNNAGVWSSLDGLPNSIFNPSSGILQLDNLSKNSYNFQFVVSNDFPCEADTAFVSIELSEIADIQFSANLYEGCSPLTVDFTDLTVVNGSTDYTWFVDGNQVGVNNTMSYTFEEVKCYNIGLRIVTDNFCTSSLTENKLICINPDPVAAFDFKPKSIFSDNPVVNFENQSELNAQNQWNFDGLGQSTEAHPIFTFPFGKESNYEVKLIVTSDKGCIDSTTRIVPVKDQTIFYVPNAFTPNGDDNNNVFLPIMTVGVDPQQYKFEVYNRWGEKIFESNDYSVGWDGTYGSQIVKAGMYSWKITFNELKNENVVIKTGTVVLIR</sequence>
<dbReference type="OrthoDB" id="1652165at2"/>
<comment type="caution">
    <text evidence="3">The sequence shown here is derived from an EMBL/GenBank/DDBJ whole genome shotgun (WGS) entry which is preliminary data.</text>
</comment>
<name>A0A4Q4KPZ0_9FLAO</name>
<dbReference type="Pfam" id="PF13585">
    <property type="entry name" value="CHU_C"/>
    <property type="match status" value="1"/>
</dbReference>
<dbReference type="InterPro" id="IPR022409">
    <property type="entry name" value="PKD/Chitinase_dom"/>
</dbReference>
<feature type="signal peptide" evidence="1">
    <location>
        <begin position="1"/>
        <end position="22"/>
    </location>
</feature>
<dbReference type="Gene3D" id="2.60.120.260">
    <property type="entry name" value="Galactose-binding domain-like"/>
    <property type="match status" value="1"/>
</dbReference>